<dbReference type="GO" id="GO:0000209">
    <property type="term" value="P:protein polyubiquitination"/>
    <property type="evidence" value="ECO:0007669"/>
    <property type="project" value="InterPro"/>
</dbReference>
<feature type="domain" description="C3H1-type" evidence="9">
    <location>
        <begin position="162"/>
        <end position="189"/>
    </location>
</feature>
<dbReference type="GO" id="GO:0008270">
    <property type="term" value="F:zinc ion binding"/>
    <property type="evidence" value="ECO:0007669"/>
    <property type="project" value="UniProtKB-KW"/>
</dbReference>
<dbReference type="InterPro" id="IPR013083">
    <property type="entry name" value="Znf_RING/FYVE/PHD"/>
</dbReference>
<feature type="domain" description="C3H1-type" evidence="9">
    <location>
        <begin position="133"/>
        <end position="160"/>
    </location>
</feature>
<dbReference type="PANTHER" id="PTHR11224:SF10">
    <property type="entry name" value="IP09428P-RELATED"/>
    <property type="match status" value="1"/>
</dbReference>
<feature type="compositionally biased region" description="Low complexity" evidence="7">
    <location>
        <begin position="209"/>
        <end position="246"/>
    </location>
</feature>
<dbReference type="Pfam" id="PF18044">
    <property type="entry name" value="zf-CCCH_4"/>
    <property type="match status" value="2"/>
</dbReference>
<feature type="region of interest" description="Disordered" evidence="7">
    <location>
        <begin position="624"/>
        <end position="659"/>
    </location>
</feature>
<dbReference type="CDD" id="cd16521">
    <property type="entry name" value="RING-HC_MKRN"/>
    <property type="match status" value="1"/>
</dbReference>
<feature type="zinc finger region" description="C3H1-type" evidence="6">
    <location>
        <begin position="133"/>
        <end position="160"/>
    </location>
</feature>
<keyword evidence="2 6" id="KW-0479">Metal-binding</keyword>
<evidence type="ECO:0000259" key="9">
    <source>
        <dbReference type="PROSITE" id="PS50103"/>
    </source>
</evidence>
<feature type="zinc finger region" description="C3H1-type" evidence="6">
    <location>
        <begin position="683"/>
        <end position="710"/>
    </location>
</feature>
<accession>A0A9N9A651</accession>
<feature type="compositionally biased region" description="Acidic residues" evidence="7">
    <location>
        <begin position="905"/>
        <end position="936"/>
    </location>
</feature>
<evidence type="ECO:0000256" key="4">
    <source>
        <dbReference type="ARBA" id="ARBA00022771"/>
    </source>
</evidence>
<feature type="region of interest" description="Disordered" evidence="7">
    <location>
        <begin position="894"/>
        <end position="969"/>
    </location>
</feature>
<sequence length="969" mass="106925">MAAAQPKTPQTPLLFGLSMTDMNNTLTVNAPKQAASSLPNSPSVLGQMYPKHNENGFLNIPSIITSREGGNMSVNSLSHNTMHNSGMASSVTESFTLLGNEAGKNQIHQAISAPVTPTSSGFGQPPRRGGNSNLAHIPCKFYKSGACTAGKNCVFSHDKNPSPDNYVCKYYIKGNCKFGSKCALSHANPTDRKNPRSNKQQAQNISRLNGNNNNNNSNNSNNNNNNSNNGHNNTNNTNGNSNNTNGITVGINTMMANSNIPEIRSPSMPPNGYSDNDFPPMNSPSSFSRIPIVNGEFSAIRSQLTASLSSYPEDMNVRTPVSPQFGDHLTAPMQIHAHRRSLPDIFRYPQEAYGTSPYQLSKPHYIPVSMTPENNLLSPTMNGPLQSIPENCAQHDDVVDDNTLFEYDFLPSSLNDLLTPLERERRRSRQEETFETSRRIFPPNLQPVPVDTHKIMYNNNIDPSHIHIVGRSLPHGVSIGLAANYLPNNADSTHLSPTAQYDFNPTIRSPTSPSPTMNPFSPSDTWHLPNPFTLPDPRSHSYSTPAINIPSHDVYSPTSPIFHDPVKNQKNGGNGLGRMRTPDPFTTATPFSPDDDVQFQFYMEEDKGELGEAVHSGEGAFEGKDGANNVEHGSVNTNGTATATGSETTEQDESSKQRLSYSDITKTGIKDSGAAGGISIDSRRYEPLCPFAMAGICRYGDRCRNLHGLSCPKCRKLVLHPRGSVEEHQAHISSCNPIPQEDIECGICYERVLSKPDARFGLLNCDHAFCLSCIRQWRSNNTMNNQVIRSCPVCRVNTYFVTPSMCWISEREEKKRVVEEYKRKCSTIPCKHFNYGNGQCPFGTSCFYAHTYPDGRKEETRIRTVCNGEEVKVINKVRLWDFVENWAQGQYYERHGTEQDRPGEDDVEWTGNEGEDGEDETDGLNADEDNEANEVESDGRANVNSSSSGGRPLNPYLPEFVPLNREGGP</sequence>
<evidence type="ECO:0000256" key="7">
    <source>
        <dbReference type="SAM" id="MobiDB-lite"/>
    </source>
</evidence>
<dbReference type="InterPro" id="IPR045072">
    <property type="entry name" value="MKRN-like"/>
</dbReference>
<evidence type="ECO:0000256" key="5">
    <source>
        <dbReference type="ARBA" id="ARBA00022833"/>
    </source>
</evidence>
<feature type="domain" description="C3H1-type" evidence="9">
    <location>
        <begin position="683"/>
        <end position="710"/>
    </location>
</feature>
<feature type="compositionally biased region" description="Polar residues" evidence="7">
    <location>
        <begin position="197"/>
        <end position="208"/>
    </location>
</feature>
<name>A0A9N9A651_9GLOM</name>
<keyword evidence="1" id="KW-0808">Transferase</keyword>
<feature type="region of interest" description="Disordered" evidence="7">
    <location>
        <begin position="186"/>
        <end position="249"/>
    </location>
</feature>
<protein>
    <submittedName>
        <fullName evidence="10">703_t:CDS:1</fullName>
    </submittedName>
</protein>
<dbReference type="EMBL" id="CAJVPJ010000381">
    <property type="protein sequence ID" value="CAG8518464.1"/>
    <property type="molecule type" value="Genomic_DNA"/>
</dbReference>
<dbReference type="PROSITE" id="PS00518">
    <property type="entry name" value="ZF_RING_1"/>
    <property type="match status" value="1"/>
</dbReference>
<gene>
    <name evidence="10" type="ORF">POCULU_LOCUS3442</name>
</gene>
<evidence type="ECO:0000313" key="11">
    <source>
        <dbReference type="Proteomes" id="UP000789572"/>
    </source>
</evidence>
<dbReference type="PROSITE" id="PS50089">
    <property type="entry name" value="ZF_RING_2"/>
    <property type="match status" value="1"/>
</dbReference>
<dbReference type="Proteomes" id="UP000789572">
    <property type="component" value="Unassembled WGS sequence"/>
</dbReference>
<evidence type="ECO:0000313" key="10">
    <source>
        <dbReference type="EMBL" id="CAG8518464.1"/>
    </source>
</evidence>
<dbReference type="InterPro" id="IPR041367">
    <property type="entry name" value="Znf-CCCH_4"/>
</dbReference>
<comment type="caution">
    <text evidence="10">The sequence shown here is derived from an EMBL/GenBank/DDBJ whole genome shotgun (WGS) entry which is preliminary data.</text>
</comment>
<evidence type="ECO:0000256" key="6">
    <source>
        <dbReference type="PROSITE-ProRule" id="PRU00723"/>
    </source>
</evidence>
<dbReference type="SUPFAM" id="SSF90229">
    <property type="entry name" value="CCCH zinc finger"/>
    <property type="match status" value="2"/>
</dbReference>
<evidence type="ECO:0000256" key="1">
    <source>
        <dbReference type="ARBA" id="ARBA00022679"/>
    </source>
</evidence>
<dbReference type="Pfam" id="PF13639">
    <property type="entry name" value="zf-RING_2"/>
    <property type="match status" value="1"/>
</dbReference>
<dbReference type="GO" id="GO:0061630">
    <property type="term" value="F:ubiquitin protein ligase activity"/>
    <property type="evidence" value="ECO:0007669"/>
    <property type="project" value="InterPro"/>
</dbReference>
<dbReference type="SUPFAM" id="SSF57850">
    <property type="entry name" value="RING/U-box"/>
    <property type="match status" value="1"/>
</dbReference>
<dbReference type="Gene3D" id="3.30.40.10">
    <property type="entry name" value="Zinc/RING finger domain, C3HC4 (zinc finger)"/>
    <property type="match status" value="1"/>
</dbReference>
<reference evidence="10" key="1">
    <citation type="submission" date="2021-06" db="EMBL/GenBank/DDBJ databases">
        <authorList>
            <person name="Kallberg Y."/>
            <person name="Tangrot J."/>
            <person name="Rosling A."/>
        </authorList>
    </citation>
    <scope>NUCLEOTIDE SEQUENCE</scope>
    <source>
        <strain evidence="10">IA702</strain>
    </source>
</reference>
<feature type="domain" description="RING-type" evidence="8">
    <location>
        <begin position="745"/>
        <end position="795"/>
    </location>
</feature>
<dbReference type="InterPro" id="IPR036855">
    <property type="entry name" value="Znf_CCCH_sf"/>
</dbReference>
<dbReference type="SMART" id="SM00184">
    <property type="entry name" value="RING"/>
    <property type="match status" value="1"/>
</dbReference>
<proteinExistence type="predicted"/>
<keyword evidence="3" id="KW-0677">Repeat</keyword>
<dbReference type="InterPro" id="IPR001841">
    <property type="entry name" value="Znf_RING"/>
</dbReference>
<dbReference type="PANTHER" id="PTHR11224">
    <property type="entry name" value="MAKORIN-RELATED"/>
    <property type="match status" value="1"/>
</dbReference>
<feature type="domain" description="C3H1-type" evidence="9">
    <location>
        <begin position="824"/>
        <end position="853"/>
    </location>
</feature>
<keyword evidence="4 6" id="KW-0863">Zinc-finger</keyword>
<feature type="compositionally biased region" description="Low complexity" evidence="7">
    <location>
        <begin position="634"/>
        <end position="648"/>
    </location>
</feature>
<dbReference type="InterPro" id="IPR017907">
    <property type="entry name" value="Znf_RING_CS"/>
</dbReference>
<dbReference type="PROSITE" id="PS50103">
    <property type="entry name" value="ZF_C3H1"/>
    <property type="match status" value="4"/>
</dbReference>
<evidence type="ECO:0000256" key="2">
    <source>
        <dbReference type="ARBA" id="ARBA00022723"/>
    </source>
</evidence>
<dbReference type="Pfam" id="PF14608">
    <property type="entry name" value="zf-CCCH_2"/>
    <property type="match status" value="2"/>
</dbReference>
<keyword evidence="11" id="KW-1185">Reference proteome</keyword>
<feature type="zinc finger region" description="C3H1-type" evidence="6">
    <location>
        <begin position="162"/>
        <end position="189"/>
    </location>
</feature>
<dbReference type="InterPro" id="IPR000571">
    <property type="entry name" value="Znf_CCCH"/>
</dbReference>
<keyword evidence="5 6" id="KW-0862">Zinc</keyword>
<organism evidence="10 11">
    <name type="scientific">Paraglomus occultum</name>
    <dbReference type="NCBI Taxonomy" id="144539"/>
    <lineage>
        <taxon>Eukaryota</taxon>
        <taxon>Fungi</taxon>
        <taxon>Fungi incertae sedis</taxon>
        <taxon>Mucoromycota</taxon>
        <taxon>Glomeromycotina</taxon>
        <taxon>Glomeromycetes</taxon>
        <taxon>Paraglomerales</taxon>
        <taxon>Paraglomeraceae</taxon>
        <taxon>Paraglomus</taxon>
    </lineage>
</organism>
<dbReference type="Gene3D" id="4.10.1000.10">
    <property type="entry name" value="Zinc finger, CCCH-type"/>
    <property type="match status" value="1"/>
</dbReference>
<dbReference type="SMART" id="SM00356">
    <property type="entry name" value="ZnF_C3H1"/>
    <property type="match status" value="4"/>
</dbReference>
<dbReference type="AlphaFoldDB" id="A0A9N9A651"/>
<dbReference type="OrthoDB" id="411372at2759"/>
<evidence type="ECO:0000256" key="3">
    <source>
        <dbReference type="ARBA" id="ARBA00022737"/>
    </source>
</evidence>
<feature type="compositionally biased region" description="Basic and acidic residues" evidence="7">
    <location>
        <begin position="894"/>
        <end position="904"/>
    </location>
</feature>
<feature type="zinc finger region" description="C3H1-type" evidence="6">
    <location>
        <begin position="824"/>
        <end position="853"/>
    </location>
</feature>
<evidence type="ECO:0000259" key="8">
    <source>
        <dbReference type="PROSITE" id="PS50089"/>
    </source>
</evidence>